<accession>A0A9D1NHU9</accession>
<keyword evidence="5 7" id="KW-1133">Transmembrane helix</keyword>
<gene>
    <name evidence="8" type="ORF">IAC74_04725</name>
</gene>
<evidence type="ECO:0000256" key="7">
    <source>
        <dbReference type="SAM" id="Phobius"/>
    </source>
</evidence>
<keyword evidence="4 7" id="KW-0812">Transmembrane</keyword>
<dbReference type="AlphaFoldDB" id="A0A9D1NHU9"/>
<evidence type="ECO:0000313" key="8">
    <source>
        <dbReference type="EMBL" id="HIV02857.1"/>
    </source>
</evidence>
<evidence type="ECO:0000256" key="6">
    <source>
        <dbReference type="ARBA" id="ARBA00023136"/>
    </source>
</evidence>
<dbReference type="PANTHER" id="PTHR30589:SF0">
    <property type="entry name" value="PHOSPHATIDYLGLYCEROL--PROLIPOPROTEIN DIACYLGLYCERYL TRANSFERASE"/>
    <property type="match status" value="1"/>
</dbReference>
<keyword evidence="2" id="KW-1003">Cell membrane</keyword>
<feature type="transmembrane region" description="Helical" evidence="7">
    <location>
        <begin position="103"/>
        <end position="122"/>
    </location>
</feature>
<dbReference type="InterPro" id="IPR001640">
    <property type="entry name" value="Lgt"/>
</dbReference>
<dbReference type="Proteomes" id="UP000886743">
    <property type="component" value="Unassembled WGS sequence"/>
</dbReference>
<evidence type="ECO:0000256" key="5">
    <source>
        <dbReference type="ARBA" id="ARBA00022989"/>
    </source>
</evidence>
<comment type="similarity">
    <text evidence="1">Belongs to the Lgt family.</text>
</comment>
<name>A0A9D1NHU9_9FIRM</name>
<keyword evidence="3 8" id="KW-0808">Transferase</keyword>
<keyword evidence="6 7" id="KW-0472">Membrane</keyword>
<dbReference type="GO" id="GO:0005886">
    <property type="term" value="C:plasma membrane"/>
    <property type="evidence" value="ECO:0007669"/>
    <property type="project" value="InterPro"/>
</dbReference>
<dbReference type="PANTHER" id="PTHR30589">
    <property type="entry name" value="PROLIPOPROTEIN DIACYLGLYCERYL TRANSFERASE"/>
    <property type="match status" value="1"/>
</dbReference>
<organism evidence="8 9">
    <name type="scientific">Candidatus Aphodoplasma excrementigallinarum</name>
    <dbReference type="NCBI Taxonomy" id="2840673"/>
    <lineage>
        <taxon>Bacteria</taxon>
        <taxon>Bacillati</taxon>
        <taxon>Bacillota</taxon>
        <taxon>Clostridia</taxon>
        <taxon>Eubacteriales</taxon>
        <taxon>Candidatus Aphodoplasma</taxon>
    </lineage>
</organism>
<dbReference type="EMBL" id="DVOF01000135">
    <property type="protein sequence ID" value="HIV02857.1"/>
    <property type="molecule type" value="Genomic_DNA"/>
</dbReference>
<reference evidence="8" key="2">
    <citation type="journal article" date="2021" name="PeerJ">
        <title>Extensive microbial diversity within the chicken gut microbiome revealed by metagenomics and culture.</title>
        <authorList>
            <person name="Gilroy R."/>
            <person name="Ravi A."/>
            <person name="Getino M."/>
            <person name="Pursley I."/>
            <person name="Horton D.L."/>
            <person name="Alikhan N.F."/>
            <person name="Baker D."/>
            <person name="Gharbi K."/>
            <person name="Hall N."/>
            <person name="Watson M."/>
            <person name="Adriaenssens E.M."/>
            <person name="Foster-Nyarko E."/>
            <person name="Jarju S."/>
            <person name="Secka A."/>
            <person name="Antonio M."/>
            <person name="Oren A."/>
            <person name="Chaudhuri R.R."/>
            <person name="La Ragione R."/>
            <person name="Hildebrand F."/>
            <person name="Pallen M.J."/>
        </authorList>
    </citation>
    <scope>NUCLEOTIDE SEQUENCE</scope>
    <source>
        <strain evidence="8">4920</strain>
    </source>
</reference>
<comment type="caution">
    <text evidence="8">The sequence shown here is derived from an EMBL/GenBank/DDBJ whole genome shotgun (WGS) entry which is preliminary data.</text>
</comment>
<protein>
    <submittedName>
        <fullName evidence="8">Prolipoprotein diacylglyceryl transferase</fullName>
    </submittedName>
</protein>
<evidence type="ECO:0000313" key="9">
    <source>
        <dbReference type="Proteomes" id="UP000886743"/>
    </source>
</evidence>
<proteinExistence type="inferred from homology"/>
<dbReference type="GO" id="GO:0008961">
    <property type="term" value="F:phosphatidylglycerol-prolipoprotein diacylglyceryl transferase activity"/>
    <property type="evidence" value="ECO:0007669"/>
    <property type="project" value="InterPro"/>
</dbReference>
<evidence type="ECO:0000256" key="1">
    <source>
        <dbReference type="ARBA" id="ARBA00007150"/>
    </source>
</evidence>
<reference evidence="8" key="1">
    <citation type="submission" date="2020-10" db="EMBL/GenBank/DDBJ databases">
        <authorList>
            <person name="Gilroy R."/>
        </authorList>
    </citation>
    <scope>NUCLEOTIDE SEQUENCE</scope>
    <source>
        <strain evidence="8">4920</strain>
    </source>
</reference>
<feature type="transmembrane region" description="Helical" evidence="7">
    <location>
        <begin position="29"/>
        <end position="49"/>
    </location>
</feature>
<sequence>MDVNVISFPNLNLHLTVNRVAFTLFGKPVYWYGIIIAVGFVLGVLYAFWRARKEGLPSDTVFDLVLWGLPTCIICARIFYVIGDPSVLAGGFWKIIAVWEGGIAIYGAMIGAVIVGVTYCKVKKLNMGT</sequence>
<feature type="transmembrane region" description="Helical" evidence="7">
    <location>
        <begin position="61"/>
        <end position="83"/>
    </location>
</feature>
<dbReference type="Pfam" id="PF01790">
    <property type="entry name" value="LGT"/>
    <property type="match status" value="1"/>
</dbReference>
<evidence type="ECO:0000256" key="4">
    <source>
        <dbReference type="ARBA" id="ARBA00022692"/>
    </source>
</evidence>
<evidence type="ECO:0000256" key="2">
    <source>
        <dbReference type="ARBA" id="ARBA00022475"/>
    </source>
</evidence>
<feature type="non-terminal residue" evidence="8">
    <location>
        <position position="129"/>
    </location>
</feature>
<evidence type="ECO:0000256" key="3">
    <source>
        <dbReference type="ARBA" id="ARBA00022679"/>
    </source>
</evidence>
<dbReference type="GO" id="GO:0042158">
    <property type="term" value="P:lipoprotein biosynthetic process"/>
    <property type="evidence" value="ECO:0007669"/>
    <property type="project" value="InterPro"/>
</dbReference>